<sequence>MGFGGVVISDSAWLVALHDRLDRQEVTRVVRRRWGSAQVGADMPAHVPFEFTTADLVELALARRGAAEPTKITVGLRKVEFGQQHQKDAGRSVVDEPMPFIW</sequence>
<dbReference type="Proteomes" id="UP000298693">
    <property type="component" value="Chromosome"/>
</dbReference>
<protein>
    <submittedName>
        <fullName evidence="1">Uncharacterized protein</fullName>
    </submittedName>
</protein>
<dbReference type="EMBL" id="CP032345">
    <property type="protein sequence ID" value="QCO15333.1"/>
    <property type="molecule type" value="Genomic_DNA"/>
</dbReference>
<accession>A0A4D8R3K9</accession>
<organism evidence="1 2">
    <name type="scientific">Azospirillum brasilense</name>
    <dbReference type="NCBI Taxonomy" id="192"/>
    <lineage>
        <taxon>Bacteria</taxon>
        <taxon>Pseudomonadati</taxon>
        <taxon>Pseudomonadota</taxon>
        <taxon>Alphaproteobacteria</taxon>
        <taxon>Rhodospirillales</taxon>
        <taxon>Azospirillaceae</taxon>
        <taxon>Azospirillum</taxon>
    </lineage>
</organism>
<name>A0A4D8R3K9_AZOBR</name>
<reference evidence="1 2" key="1">
    <citation type="submission" date="2018-09" db="EMBL/GenBank/DDBJ databases">
        <title>Whole genome based analysis of evolution and adaptive divergence in Indian and Brazilian strains of Azospirillum brasilense.</title>
        <authorList>
            <person name="Singh C."/>
            <person name="Tripathi A.K."/>
        </authorList>
    </citation>
    <scope>NUCLEOTIDE SEQUENCE [LARGE SCALE GENOMIC DNA]</scope>
    <source>
        <strain evidence="1 2">MTCC4039</strain>
    </source>
</reference>
<evidence type="ECO:0000313" key="2">
    <source>
        <dbReference type="Proteomes" id="UP000298693"/>
    </source>
</evidence>
<gene>
    <name evidence="1" type="ORF">D3869_08910</name>
</gene>
<dbReference type="AlphaFoldDB" id="A0A4D8R3K9"/>
<proteinExistence type="predicted"/>
<evidence type="ECO:0000313" key="1">
    <source>
        <dbReference type="EMBL" id="QCO15333.1"/>
    </source>
</evidence>